<proteinExistence type="predicted"/>
<reference evidence="1" key="2">
    <citation type="submission" date="2021-01" db="EMBL/GenBank/DDBJ databases">
        <authorList>
            <person name="Schikora-Tamarit M.A."/>
        </authorList>
    </citation>
    <scope>NUCLEOTIDE SEQUENCE</scope>
    <source>
        <strain evidence="1">CBS6075</strain>
    </source>
</reference>
<name>A0A9P8PFD5_9ASCO</name>
<evidence type="ECO:0000313" key="2">
    <source>
        <dbReference type="Proteomes" id="UP000769157"/>
    </source>
</evidence>
<sequence length="198" mass="22300">MQHASKSVGRSFRGRIGSDNVAHPFKRGLLLLVLFQVLHERAPRDQNLSHVGAHAGGVVQTNTANGDRRVVQNGLLDVGAQQQWDKNVHKVHQVLLEHLSRQTHADLSQSPHGVVASSGRVKRSVGDLVTNANHHLVEIRRHNWVQQENRKVTQKSVRTLTNIVCWVVKAQNHQLHQRNIVRVKLLDQLRAVCVESLH</sequence>
<protein>
    <submittedName>
        <fullName evidence="1">Uncharacterized protein</fullName>
    </submittedName>
</protein>
<comment type="caution">
    <text evidence="1">The sequence shown here is derived from an EMBL/GenBank/DDBJ whole genome shotgun (WGS) entry which is preliminary data.</text>
</comment>
<dbReference type="AlphaFoldDB" id="A0A9P8PFD5"/>
<reference evidence="1" key="1">
    <citation type="journal article" date="2021" name="Open Biol.">
        <title>Shared evolutionary footprints suggest mitochondrial oxidative damage underlies multiple complex I losses in fungi.</title>
        <authorList>
            <person name="Schikora-Tamarit M.A."/>
            <person name="Marcet-Houben M."/>
            <person name="Nosek J."/>
            <person name="Gabaldon T."/>
        </authorList>
    </citation>
    <scope>NUCLEOTIDE SEQUENCE</scope>
    <source>
        <strain evidence="1">CBS6075</strain>
    </source>
</reference>
<keyword evidence="2" id="KW-1185">Reference proteome</keyword>
<dbReference type="EMBL" id="JAEUBE010000087">
    <property type="protein sequence ID" value="KAH3670449.1"/>
    <property type="molecule type" value="Genomic_DNA"/>
</dbReference>
<dbReference type="Proteomes" id="UP000769157">
    <property type="component" value="Unassembled WGS sequence"/>
</dbReference>
<organism evidence="1 2">
    <name type="scientific">Ogataea philodendri</name>
    <dbReference type="NCBI Taxonomy" id="1378263"/>
    <lineage>
        <taxon>Eukaryota</taxon>
        <taxon>Fungi</taxon>
        <taxon>Dikarya</taxon>
        <taxon>Ascomycota</taxon>
        <taxon>Saccharomycotina</taxon>
        <taxon>Pichiomycetes</taxon>
        <taxon>Pichiales</taxon>
        <taxon>Pichiaceae</taxon>
        <taxon>Ogataea</taxon>
    </lineage>
</organism>
<dbReference type="RefSeq" id="XP_046063874.1">
    <property type="nucleotide sequence ID" value="XM_046209116.1"/>
</dbReference>
<gene>
    <name evidence="1" type="ORF">OGAPHI_000964</name>
</gene>
<accession>A0A9P8PFD5</accession>
<evidence type="ECO:0000313" key="1">
    <source>
        <dbReference type="EMBL" id="KAH3670449.1"/>
    </source>
</evidence>
<dbReference type="GeneID" id="70232932"/>